<proteinExistence type="predicted"/>
<gene>
    <name evidence="2" type="ORF">LMJ30_01005</name>
</gene>
<organism evidence="2 3">
    <name type="scientific">Massilia agrisoli</name>
    <dbReference type="NCBI Taxonomy" id="2892444"/>
    <lineage>
        <taxon>Bacteria</taxon>
        <taxon>Pseudomonadati</taxon>
        <taxon>Pseudomonadota</taxon>
        <taxon>Betaproteobacteria</taxon>
        <taxon>Burkholderiales</taxon>
        <taxon>Oxalobacteraceae</taxon>
        <taxon>Telluria group</taxon>
        <taxon>Massilia</taxon>
    </lineage>
</organism>
<accession>A0ABS8IP71</accession>
<evidence type="ECO:0000256" key="1">
    <source>
        <dbReference type="ARBA" id="ARBA00023186"/>
    </source>
</evidence>
<dbReference type="InterPro" id="IPR050289">
    <property type="entry name" value="TorD/DmsD_chaperones"/>
</dbReference>
<dbReference type="Pfam" id="PF02613">
    <property type="entry name" value="Nitrate_red_del"/>
    <property type="match status" value="1"/>
</dbReference>
<dbReference type="EMBL" id="JAJHPV010000002">
    <property type="protein sequence ID" value="MCC6069538.1"/>
    <property type="molecule type" value="Genomic_DNA"/>
</dbReference>
<dbReference type="InterPro" id="IPR020945">
    <property type="entry name" value="DMSO/NO3_reduct_chaperone"/>
</dbReference>
<dbReference type="Proteomes" id="UP001198701">
    <property type="component" value="Unassembled WGS sequence"/>
</dbReference>
<keyword evidence="3" id="KW-1185">Reference proteome</keyword>
<comment type="caution">
    <text evidence="2">The sequence shown here is derived from an EMBL/GenBank/DDBJ whole genome shotgun (WGS) entry which is preliminary data.</text>
</comment>
<dbReference type="PANTHER" id="PTHR34227:SF1">
    <property type="entry name" value="DIMETHYL SULFOXIDE REDUCTASE CHAPERONE-RELATED"/>
    <property type="match status" value="1"/>
</dbReference>
<keyword evidence="1" id="KW-0143">Chaperone</keyword>
<name>A0ABS8IP71_9BURK</name>
<dbReference type="InterPro" id="IPR036411">
    <property type="entry name" value="TorD-like_sf"/>
</dbReference>
<dbReference type="Gene3D" id="1.10.3480.10">
    <property type="entry name" value="TorD-like"/>
    <property type="match status" value="1"/>
</dbReference>
<protein>
    <submittedName>
        <fullName evidence="2">Molecular chaperone TorD family protein</fullName>
    </submittedName>
</protein>
<sequence length="222" mass="23658">MRQPPTAGQLDAGASDGMAVAPEEQARADMYALLARMLHAAPDAPMLATLAGADAIVAGQSGHPLDRAWERLVLAAGVMDERAVAEEFDALFISVGTPGINPYASLYLSGFINEKPLVALRDDLARLGLGRAPGQREMEDHLGALCEAMRLMISGAGGGAMQPLALQQQFFDTHIASWYGRCLHDIRSAPEANFYRLVADFAQAFLDVEAEAFALGEQCEAA</sequence>
<reference evidence="2 3" key="1">
    <citation type="submission" date="2021-11" db="EMBL/GenBank/DDBJ databases">
        <authorList>
            <person name="Huq M.A."/>
        </authorList>
    </citation>
    <scope>NUCLEOTIDE SEQUENCE [LARGE SCALE GENOMIC DNA]</scope>
    <source>
        <strain evidence="2 3">MAHUQ-52</strain>
    </source>
</reference>
<evidence type="ECO:0000313" key="3">
    <source>
        <dbReference type="Proteomes" id="UP001198701"/>
    </source>
</evidence>
<dbReference type="RefSeq" id="WP_229430470.1">
    <property type="nucleotide sequence ID" value="NZ_JAJHPV010000002.1"/>
</dbReference>
<dbReference type="SUPFAM" id="SSF89155">
    <property type="entry name" value="TorD-like"/>
    <property type="match status" value="1"/>
</dbReference>
<evidence type="ECO:0000313" key="2">
    <source>
        <dbReference type="EMBL" id="MCC6069538.1"/>
    </source>
</evidence>
<dbReference type="PANTHER" id="PTHR34227">
    <property type="entry name" value="CHAPERONE PROTEIN YCDY"/>
    <property type="match status" value="1"/>
</dbReference>